<proteinExistence type="predicted"/>
<dbReference type="EMBL" id="JN119829">
    <property type="protein sequence ID" value="AEP14282.1"/>
    <property type="molecule type" value="Genomic_DNA"/>
</dbReference>
<geneLocation type="plasmid" evidence="1">
    <name>pL15</name>
</geneLocation>
<name>G5CJ05_9FIRM</name>
<dbReference type="AlphaFoldDB" id="G5CJ05"/>
<reference evidence="1" key="1">
    <citation type="journal article" date="2011" name="Appl. Environ. Microbiol.">
        <title>Two Large, Related, Cryptic Plasmids from Geographically Distinct Isolates of Sulfobacillus thermotolerans.</title>
        <authorList>
            <person name="Deane S.M."/>
            <person name="Rawlings D.E."/>
        </authorList>
    </citation>
    <scope>NUCLEOTIDE SEQUENCE</scope>
    <source>
        <strain evidence="1">L15</strain>
        <plasmid evidence="1">pL15</plasmid>
    </source>
</reference>
<evidence type="ECO:0000313" key="1">
    <source>
        <dbReference type="EMBL" id="AEP14282.1"/>
    </source>
</evidence>
<sequence length="192" mass="21729">MRFLPCFRVTVTTAYPGCTELLPVAIGDTFVLDVTPWQGMRRVTVSPLSKGGLPFMEHTAMSKDHTGMQIRVWISEDVYGLLKARARNHGTSVAEEARRLMQLGLAEGMTWEQFDAALDHLERLAYDTAVNARLLTKVEESKARLSFKHQNTGQSDMVVMQNFRRQWGQLRQEAVDGLARYLRDNDDPEGGE</sequence>
<accession>G5CJ05</accession>
<keyword evidence="1" id="KW-0614">Plasmid</keyword>
<protein>
    <submittedName>
        <fullName evidence="1">Uncharacterized protein</fullName>
    </submittedName>
</protein>
<gene>
    <name evidence="1" type="primary">orfL34</name>
</gene>
<organism evidence="1">
    <name type="scientific">Sulfobacillus thermotolerans</name>
    <dbReference type="NCBI Taxonomy" id="338644"/>
    <lineage>
        <taxon>Bacteria</taxon>
        <taxon>Bacillati</taxon>
        <taxon>Bacillota</taxon>
        <taxon>Clostridia</taxon>
        <taxon>Eubacteriales</taxon>
        <taxon>Clostridiales Family XVII. Incertae Sedis</taxon>
        <taxon>Sulfobacillus</taxon>
    </lineage>
</organism>